<reference evidence="2 3" key="1">
    <citation type="submission" date="2018-06" db="EMBL/GenBank/DDBJ databases">
        <title>Genomic Encyclopedia of Archaeal and Bacterial Type Strains, Phase II (KMG-II): from individual species to whole genera.</title>
        <authorList>
            <person name="Goeker M."/>
        </authorList>
    </citation>
    <scope>NUCLEOTIDE SEQUENCE [LARGE SCALE GENOMIC DNA]</scope>
    <source>
        <strain evidence="2 3">DSM 21851</strain>
    </source>
</reference>
<keyword evidence="1" id="KW-1133">Transmembrane helix</keyword>
<protein>
    <submittedName>
        <fullName evidence="2">Methyl-accepting chemotaxis protein</fullName>
    </submittedName>
</protein>
<gene>
    <name evidence="2" type="ORF">LX87_05725</name>
</gene>
<evidence type="ECO:0000256" key="1">
    <source>
        <dbReference type="SAM" id="Phobius"/>
    </source>
</evidence>
<dbReference type="RefSeq" id="WP_211325398.1">
    <property type="nucleotide sequence ID" value="NZ_QLMC01000034.1"/>
</dbReference>
<proteinExistence type="predicted"/>
<dbReference type="EMBL" id="QLMC01000034">
    <property type="protein sequence ID" value="RAJ89098.1"/>
    <property type="molecule type" value="Genomic_DNA"/>
</dbReference>
<accession>A0A327WHM1</accession>
<feature type="transmembrane region" description="Helical" evidence="1">
    <location>
        <begin position="74"/>
        <end position="92"/>
    </location>
</feature>
<comment type="caution">
    <text evidence="2">The sequence shown here is derived from an EMBL/GenBank/DDBJ whole genome shotgun (WGS) entry which is preliminary data.</text>
</comment>
<name>A0A327WHM1_LARAB</name>
<dbReference type="Proteomes" id="UP000248790">
    <property type="component" value="Unassembled WGS sequence"/>
</dbReference>
<dbReference type="AlphaFoldDB" id="A0A327WHM1"/>
<keyword evidence="3" id="KW-1185">Reference proteome</keyword>
<keyword evidence="1" id="KW-0812">Transmembrane</keyword>
<feature type="transmembrane region" description="Helical" evidence="1">
    <location>
        <begin position="158"/>
        <end position="179"/>
    </location>
</feature>
<feature type="transmembrane region" description="Helical" evidence="1">
    <location>
        <begin position="26"/>
        <end position="42"/>
    </location>
</feature>
<feature type="transmembrane region" description="Helical" evidence="1">
    <location>
        <begin position="121"/>
        <end position="138"/>
    </location>
</feature>
<organism evidence="2 3">
    <name type="scientific">Larkinella arboricola</name>
    <dbReference type="NCBI Taxonomy" id="643671"/>
    <lineage>
        <taxon>Bacteria</taxon>
        <taxon>Pseudomonadati</taxon>
        <taxon>Bacteroidota</taxon>
        <taxon>Cytophagia</taxon>
        <taxon>Cytophagales</taxon>
        <taxon>Spirosomataceae</taxon>
        <taxon>Larkinella</taxon>
    </lineage>
</organism>
<feature type="transmembrane region" description="Helical" evidence="1">
    <location>
        <begin position="48"/>
        <end position="65"/>
    </location>
</feature>
<sequence length="215" mass="25245">MDYPSAVAADPARDFLFRVQQQSDRMMNFFLIGYFLIGLLLATFYDTWLIALGVGGLSLLAYYSVKILLPDSDLYQYVLSAVLGIFMAQFIYQMHGLFEMHFFAFIGSALLITYQKWKLQIPMLVVVLVHHAVFAYLHNHGFRELYFTRLDYFELTTFIIHILLVGVIFFICGLWAYLLNHYHEVQFRQALEMVELQKEAQLSLQRKQNEEIQKK</sequence>
<feature type="non-terminal residue" evidence="2">
    <location>
        <position position="215"/>
    </location>
</feature>
<feature type="transmembrane region" description="Helical" evidence="1">
    <location>
        <begin position="98"/>
        <end position="114"/>
    </location>
</feature>
<evidence type="ECO:0000313" key="3">
    <source>
        <dbReference type="Proteomes" id="UP000248790"/>
    </source>
</evidence>
<evidence type="ECO:0000313" key="2">
    <source>
        <dbReference type="EMBL" id="RAJ89098.1"/>
    </source>
</evidence>
<keyword evidence="1" id="KW-0472">Membrane</keyword>